<dbReference type="GO" id="GO:0006598">
    <property type="term" value="P:polyamine catabolic process"/>
    <property type="evidence" value="ECO:0007669"/>
    <property type="project" value="TreeGrafter"/>
</dbReference>
<proteinExistence type="inferred from homology"/>
<feature type="region of interest" description="Disordered" evidence="6">
    <location>
        <begin position="1"/>
        <end position="30"/>
    </location>
</feature>
<dbReference type="InterPro" id="IPR029062">
    <property type="entry name" value="Class_I_gatase-like"/>
</dbReference>
<dbReference type="GO" id="GO:0005829">
    <property type="term" value="C:cytosol"/>
    <property type="evidence" value="ECO:0007669"/>
    <property type="project" value="TreeGrafter"/>
</dbReference>
<dbReference type="GO" id="GO:0016740">
    <property type="term" value="F:transferase activity"/>
    <property type="evidence" value="ECO:0007669"/>
    <property type="project" value="UniProtKB-KW"/>
</dbReference>
<dbReference type="PANTHER" id="PTHR43235">
    <property type="entry name" value="GLUTAMINE AMIDOTRANSFERASE PB2B2.05-RELATED"/>
    <property type="match status" value="1"/>
</dbReference>
<dbReference type="EC" id="3.5.1.94" evidence="5"/>
<comment type="catalytic activity">
    <reaction evidence="2">
        <text>4-(gamma-L-glutamylamino)butanoate + H2O = 4-aminobutanoate + L-glutamate</text>
        <dbReference type="Rhea" id="RHEA:19737"/>
        <dbReference type="ChEBI" id="CHEBI:15377"/>
        <dbReference type="ChEBI" id="CHEBI:29985"/>
        <dbReference type="ChEBI" id="CHEBI:58800"/>
        <dbReference type="ChEBI" id="CHEBI:59888"/>
        <dbReference type="EC" id="3.5.1.94"/>
    </reaction>
</comment>
<dbReference type="FunFam" id="3.40.50.880:FF:000030">
    <property type="entry name" value="Gamma-glutamyl-gamma-aminobutyrate hydrolase PuuD"/>
    <property type="match status" value="1"/>
</dbReference>
<protein>
    <recommendedName>
        <fullName evidence="5">gamma-glutamyl-gamma-aminobutyrate hydrolase</fullName>
        <ecNumber evidence="5">3.5.1.94</ecNumber>
    </recommendedName>
</protein>
<keyword evidence="7" id="KW-0456">Lyase</keyword>
<dbReference type="EnsemblBacteria" id="ABA49216">
    <property type="protein sequence ID" value="ABA49216"/>
    <property type="gene ID" value="BURPS1710b_2789"/>
</dbReference>
<dbReference type="HOGENOM" id="CLU_030756_0_0_4"/>
<dbReference type="CDD" id="cd01745">
    <property type="entry name" value="GATase1_2"/>
    <property type="match status" value="1"/>
</dbReference>
<evidence type="ECO:0000256" key="2">
    <source>
        <dbReference type="ARBA" id="ARBA00052718"/>
    </source>
</evidence>
<dbReference type="Pfam" id="PF07722">
    <property type="entry name" value="Peptidase_C26"/>
    <property type="match status" value="1"/>
</dbReference>
<dbReference type="EMBL" id="CP000124">
    <property type="protein sequence ID" value="ABA49216.1"/>
    <property type="molecule type" value="Genomic_DNA"/>
</dbReference>
<evidence type="ECO:0000256" key="5">
    <source>
        <dbReference type="ARBA" id="ARBA00066788"/>
    </source>
</evidence>
<sequence>MRRRAVVTRARRRCAHRIARSSARASPHAVARGRRIGAMAPLRVECALARRHAARACEPIPSFATNAAPCARRVRVRRAYRTEGRVMNEPLGNGPRPVVGICADRKTVGLHVAHVAGEKYVNAVVDGAHALAIVLPALGERQPADELLALVDGLLLTGSYSNVEPARYGGPTSAPGTLHDAARDATALPLVRAAIDAGVPVLAICRGMQELNVAYGGTLHQQVHALSGHADHREDLSAPVDVQYGPAHPVRLVPGGLLRRLAGAETVEVNSLHAQGIERLGDGLTVEAHAPDGLVEAIGVRGARAFALGVQWHPEWRFDGNALSRQILAAFGAACRARRRATAGRAPRA</sequence>
<dbReference type="PANTHER" id="PTHR43235:SF1">
    <property type="entry name" value="GLUTAMINE AMIDOTRANSFERASE PB2B2.05-RELATED"/>
    <property type="match status" value="1"/>
</dbReference>
<dbReference type="SUPFAM" id="SSF52317">
    <property type="entry name" value="Class I glutamine amidotransferase-like"/>
    <property type="match status" value="1"/>
</dbReference>
<dbReference type="GO" id="GO:0016829">
    <property type="term" value="F:lyase activity"/>
    <property type="evidence" value="ECO:0007669"/>
    <property type="project" value="UniProtKB-KW"/>
</dbReference>
<evidence type="ECO:0000256" key="1">
    <source>
        <dbReference type="ARBA" id="ARBA00011083"/>
    </source>
</evidence>
<dbReference type="InterPro" id="IPR044668">
    <property type="entry name" value="PuuD-like"/>
</dbReference>
<dbReference type="AlphaFoldDB" id="Q3JQI0"/>
<dbReference type="InterPro" id="IPR011697">
    <property type="entry name" value="Peptidase_C26"/>
</dbReference>
<name>Q3JQI0_BURP1</name>
<evidence type="ECO:0000313" key="8">
    <source>
        <dbReference type="Proteomes" id="UP000002700"/>
    </source>
</evidence>
<evidence type="ECO:0000256" key="6">
    <source>
        <dbReference type="SAM" id="MobiDB-lite"/>
    </source>
</evidence>
<feature type="compositionally biased region" description="Basic residues" evidence="6">
    <location>
        <begin position="1"/>
        <end position="19"/>
    </location>
</feature>
<dbReference type="PROSITE" id="PS51273">
    <property type="entry name" value="GATASE_TYPE_1"/>
    <property type="match status" value="1"/>
</dbReference>
<dbReference type="Gene3D" id="3.40.50.880">
    <property type="match status" value="1"/>
</dbReference>
<evidence type="ECO:0000256" key="4">
    <source>
        <dbReference type="ARBA" id="ARBA00060634"/>
    </source>
</evidence>
<evidence type="ECO:0000256" key="3">
    <source>
        <dbReference type="ARBA" id="ARBA00055068"/>
    </source>
</evidence>
<evidence type="ECO:0000313" key="7">
    <source>
        <dbReference type="EMBL" id="ABA49216.1"/>
    </source>
</evidence>
<feature type="compositionally biased region" description="Low complexity" evidence="6">
    <location>
        <begin position="20"/>
        <end position="30"/>
    </location>
</feature>
<gene>
    <name evidence="7" type="ordered locus">BURPS1710b_2789</name>
</gene>
<reference evidence="7 8" key="1">
    <citation type="submission" date="2005-09" db="EMBL/GenBank/DDBJ databases">
        <authorList>
            <person name="Woods D.E."/>
            <person name="Nierman W.C."/>
        </authorList>
    </citation>
    <scope>NUCLEOTIDE SEQUENCE [LARGE SCALE GENOMIC DNA]</scope>
    <source>
        <strain evidence="7 8">1710b</strain>
    </source>
</reference>
<organism evidence="7 8">
    <name type="scientific">Burkholderia pseudomallei (strain 1710b)</name>
    <dbReference type="NCBI Taxonomy" id="320372"/>
    <lineage>
        <taxon>Bacteria</taxon>
        <taxon>Pseudomonadati</taxon>
        <taxon>Pseudomonadota</taxon>
        <taxon>Betaproteobacteria</taxon>
        <taxon>Burkholderiales</taxon>
        <taxon>Burkholderiaceae</taxon>
        <taxon>Burkholderia</taxon>
        <taxon>pseudomallei group</taxon>
    </lineage>
</organism>
<dbReference type="MEROPS" id="C26.961"/>
<keyword evidence="7" id="KW-0808">Transferase</keyword>
<comment type="pathway">
    <text evidence="4">Amine and polyamine degradation; putrescine degradation; 4-aminobutanoate from putrescine: step 4/4.</text>
</comment>
<accession>Q3JQI0</accession>
<dbReference type="GO" id="GO:0033969">
    <property type="term" value="F:gamma-glutamyl-gamma-aminobutyrate hydrolase activity"/>
    <property type="evidence" value="ECO:0007669"/>
    <property type="project" value="UniProtKB-EC"/>
</dbReference>
<keyword evidence="7" id="KW-0315">Glutamine amidotransferase</keyword>
<dbReference type="KEGG" id="bpm:BURPS1710b_2789"/>
<comment type="function">
    <text evidence="3">Involved in the breakdown of putrescine via hydrolysis of the gamma-glutamyl linkage of gamma-glutamyl-gamma-aminobutyrate.</text>
</comment>
<dbReference type="Proteomes" id="UP000002700">
    <property type="component" value="Chromosome I"/>
</dbReference>
<comment type="similarity">
    <text evidence="1">Belongs to the peptidase C26 family.</text>
</comment>